<dbReference type="Gene3D" id="3.40.91.50">
    <property type="match status" value="1"/>
</dbReference>
<dbReference type="GO" id="GO:0004519">
    <property type="term" value="F:endonuclease activity"/>
    <property type="evidence" value="ECO:0007669"/>
    <property type="project" value="UniProtKB-KW"/>
</dbReference>
<dbReference type="InterPro" id="IPR018573">
    <property type="entry name" value="Restrct_endonuc_II_AlwI"/>
</dbReference>
<sequence length="557" mass="64162">MANLSNLRTIFAFTSPRTIEKIIPEIQILVDNFDGQIWDTSTQAAFFHDLFNSEFYEGNKLPGDIPFAARDRITRAPKALGFVDLKPKIKLTEAGKRLLEGKRTHEIIAKQLFKFQLPSPYHKTPLEADFNVRPYLELLRLTKKLGSLSKTEIAMFFVQMTNYTKFQLIADKIKAYRNDVKASTGNRKTYIDKCFTEEILKIYEADIIANNLKTRESGDATITKFLKTKKSNHIDYADALIRYLRATQLVSFDKKTFRMIIAPSRIEEVDYILENTERQALIFATEGDFKNYIFTPSTLLLLTDNRSYLENRLSRLSIKFDENLNIELLKELLEISEQQIISIAVDEQKAALKNYREFPDVIDVFEKIIKREVPDPPLYLEWNIWRAFVMMNYAKEVKGNFAIDLDGVPLNTALGNMADIEIDYIDFKLIIEVTMSTGNKQYEMEGEPVARHFGKAQSNSSKPVYCLFIAPKISEGALAHFFNLNRFNTKAYGGKTKIIPMNLAQFIVFLNLAKSRSFNQPSDLKNYLDSIIINNQSADDEEIWANLIHSSVNRWIS</sequence>
<dbReference type="RefSeq" id="WP_109606912.1">
    <property type="nucleotide sequence ID" value="NZ_QGHA01000001.1"/>
</dbReference>
<name>A0A316HKY4_9SPHI</name>
<proteinExistence type="predicted"/>
<evidence type="ECO:0000313" key="1">
    <source>
        <dbReference type="EMBL" id="PWK80631.1"/>
    </source>
</evidence>
<protein>
    <submittedName>
        <fullName evidence="1">AlwI restriction endonuclease</fullName>
    </submittedName>
</protein>
<comment type="caution">
    <text evidence="1">The sequence shown here is derived from an EMBL/GenBank/DDBJ whole genome shotgun (WGS) entry which is preliminary data.</text>
</comment>
<accession>A0A316HKY4</accession>
<keyword evidence="1" id="KW-0378">Hydrolase</keyword>
<dbReference type="AlphaFoldDB" id="A0A316HKY4"/>
<keyword evidence="2" id="KW-1185">Reference proteome</keyword>
<dbReference type="EMBL" id="QGHA01000001">
    <property type="protein sequence ID" value="PWK80631.1"/>
    <property type="molecule type" value="Genomic_DNA"/>
</dbReference>
<gene>
    <name evidence="1" type="ORF">LX99_01100</name>
</gene>
<organism evidence="1 2">
    <name type="scientific">Mucilaginibacter oryzae</name>
    <dbReference type="NCBI Taxonomy" id="468058"/>
    <lineage>
        <taxon>Bacteria</taxon>
        <taxon>Pseudomonadati</taxon>
        <taxon>Bacteroidota</taxon>
        <taxon>Sphingobacteriia</taxon>
        <taxon>Sphingobacteriales</taxon>
        <taxon>Sphingobacteriaceae</taxon>
        <taxon>Mucilaginibacter</taxon>
    </lineage>
</organism>
<dbReference type="CDD" id="cd22316">
    <property type="entry name" value="BspD6I-like"/>
    <property type="match status" value="1"/>
</dbReference>
<reference evidence="1 2" key="1">
    <citation type="submission" date="2018-05" db="EMBL/GenBank/DDBJ databases">
        <title>Genomic Encyclopedia of Archaeal and Bacterial Type Strains, Phase II (KMG-II): from individual species to whole genera.</title>
        <authorList>
            <person name="Goeker M."/>
        </authorList>
    </citation>
    <scope>NUCLEOTIDE SEQUENCE [LARGE SCALE GENOMIC DNA]</scope>
    <source>
        <strain evidence="1 2">DSM 19975</strain>
    </source>
</reference>
<evidence type="ECO:0000313" key="2">
    <source>
        <dbReference type="Proteomes" id="UP000245678"/>
    </source>
</evidence>
<dbReference type="Proteomes" id="UP000245678">
    <property type="component" value="Unassembled WGS sequence"/>
</dbReference>
<keyword evidence="1" id="KW-0540">Nuclease</keyword>
<keyword evidence="1" id="KW-0255">Endonuclease</keyword>
<dbReference type="Pfam" id="PF09491">
    <property type="entry name" value="RE_AlwI"/>
    <property type="match status" value="1"/>
</dbReference>